<dbReference type="EMBL" id="JADGJW010000014">
    <property type="protein sequence ID" value="KAJ3227580.1"/>
    <property type="molecule type" value="Genomic_DNA"/>
</dbReference>
<evidence type="ECO:0000313" key="4">
    <source>
        <dbReference type="Proteomes" id="UP001211065"/>
    </source>
</evidence>
<dbReference type="GO" id="GO:0046856">
    <property type="term" value="P:phosphatidylinositol dephosphorylation"/>
    <property type="evidence" value="ECO:0007669"/>
    <property type="project" value="InterPro"/>
</dbReference>
<protein>
    <recommendedName>
        <fullName evidence="2">Inositol polyphosphate-related phosphatase domain-containing protein</fullName>
    </recommendedName>
</protein>
<sequence>MDETTSIKNKILKKLNVQILSWNVNTNSKFKLKELHLSNLLKIPNLEREKCFPQIIAIGFQELVDQLKAISLPPEETYFGTNNILNLLKKKTSNLLLTWVNEILSALAELHSVRYAPLFASRLVAIGMCIFVRCDANGCNGYIAYDEVLNDGLDDGTEINTDSCQFRILNCKFGNVGVGLGGFYGNKGALAFSLEIECFTNALTPTPNFISVCFLVAHLQAHEGEHFFLSRNEDLQQVFDCLVLSPLSSSFENNCCLIFKNPVKFLNNFVYPYNKNNLVFYEMDTENLYNNDFLFLFGDLNYRLKKTLTLGRTEILKHMEEKKIENILEMDELNLILNNFLKNNDGVEENVKFPSCFMNFKEQKITFLPTFKLNVNKVAKEKDAVEARKKPLDLNDSVDCKHTYSDKRLPAYTDRILFKVNSYKNNSNLLTSHILCKYYSSIPKFHGFTDHHPISGFFELEVTFKDVGAAERDGLLVNKLDRVSRVQISNRIALSVKNLSLSRERINVDMALVKKLRWERVFRFAIIPFSVLAVLGKEKIRSLNSKSSMETKFEVDRWNQAEEKFLEYFYGKKPLAVVKKSKTPKKVEKVHRISSPKHKKEEYSHSKINRPQTAELTATQRKNLESFRELDKLVFTNEILKNEGLSYCVEENSFRPWSAVDSSAWLKVGTKITPFNDRKYEAINFLIPNKPRPLSDLANNLLISIINEFLLLNHDIDIKTQDVIALNRNYLSYHVSHSHTSEVEDNKKIGTTANEVILKGKNLFGSAGAEVKIFQQEVMELKKKLKLLFKDDVIEEDTINQKHLLKKQLNLKYALPKIPSRLTILTPREPSKKKSNLKDNNQSQLKECDDLKHSESSAFTPVFSAAAESLSKPASPATFRIDGVFPIEYFLDRCEVIKNFRKDIGSGVIYLASHNHLEIGLDDEQWKECVLLDYCCSTEHFLVEWKDAIVLTKKSWISQFDIKPKNEVKNTNFHKLNSFEYAHAQNLRQDFERKITINQFIGLLTPILKNCLSIFSTNLFFDGKKLDLASLTKIGKACDGIKKFEKLYENLFEEIKTDYYKCMTKQIITNCSQAFRSFLSIAPEFNINNYINELGYSISKINYMAVMEESKIEVGNTKKLASLLNSSISFFQNSKVAEVVLELRENLNLCLNKQNILEQFWNFELQWESSMENSEKKNNFSSKLFVAALSSIVDAFHRSTSTETVNLVHSSCHTISQIYNCGSLDQKECWENLRELQPYSKSFIEIAHNFISVIAKAQLIPQILNSFFEIIRMFRANEILINVGLELEISSADNGINMNYTESITNLSLSVKKLLIHWIAPVVPVFCQLPTGAFSTTPVEQRTILSTFNEIVDESVELCDHILNELRGDLIPTMFKVVELVKTTKNLDVSQSITKWKECQECLHNLSVYAKVRLSRPIKNGLFFINSENLREKVGKWIIDKQKLLFDSIQAILHSESTELIEINEKFLSLPVATTFEQTKKAAIQLDEMKSKLESVRLKHIGILKIKEFLDSQKHGLEDTDFKNYYRCFVAFDEINGFLGERYRDVSENMMKLRLTISREIQTFLELWKSVNIVLERLFTVPERLFSHEKSNFLKKKISIQKHQPDLQVLLKNIKNAIQVAAILQKKVYCINEFENDVPQSENLNELYNKMLSREKVIEGLLYLQQNLKTWTAQTLFDADPTLISQFTADFLSVVDNSDVSNSIIIKNAKEEVARFLGLEYCFIKILSYKQFKQWHWEQINEILNMAVDVKVHTVSDIINGLKNPQASLQLLNDVEESARRVIYISFIA</sequence>
<comment type="caution">
    <text evidence="3">The sequence shown here is derived from an EMBL/GenBank/DDBJ whole genome shotgun (WGS) entry which is preliminary data.</text>
</comment>
<evidence type="ECO:0000256" key="1">
    <source>
        <dbReference type="SAM" id="MobiDB-lite"/>
    </source>
</evidence>
<dbReference type="GO" id="GO:0004439">
    <property type="term" value="F:phosphatidylinositol-4,5-bisphosphate 5-phosphatase activity"/>
    <property type="evidence" value="ECO:0007669"/>
    <property type="project" value="TreeGrafter"/>
</dbReference>
<keyword evidence="4" id="KW-1185">Reference proteome</keyword>
<dbReference type="SMART" id="SM00128">
    <property type="entry name" value="IPPc"/>
    <property type="match status" value="1"/>
</dbReference>
<dbReference type="SUPFAM" id="SSF56219">
    <property type="entry name" value="DNase I-like"/>
    <property type="match status" value="1"/>
</dbReference>
<dbReference type="PANTHER" id="PTHR11200">
    <property type="entry name" value="INOSITOL 5-PHOSPHATASE"/>
    <property type="match status" value="1"/>
</dbReference>
<proteinExistence type="predicted"/>
<organism evidence="3 4">
    <name type="scientific">Clydaea vesicula</name>
    <dbReference type="NCBI Taxonomy" id="447962"/>
    <lineage>
        <taxon>Eukaryota</taxon>
        <taxon>Fungi</taxon>
        <taxon>Fungi incertae sedis</taxon>
        <taxon>Chytridiomycota</taxon>
        <taxon>Chytridiomycota incertae sedis</taxon>
        <taxon>Chytridiomycetes</taxon>
        <taxon>Lobulomycetales</taxon>
        <taxon>Lobulomycetaceae</taxon>
        <taxon>Clydaea</taxon>
    </lineage>
</organism>
<gene>
    <name evidence="3" type="ORF">HK099_001429</name>
</gene>
<evidence type="ECO:0000313" key="3">
    <source>
        <dbReference type="EMBL" id="KAJ3227580.1"/>
    </source>
</evidence>
<name>A0AAD5UAT1_9FUNG</name>
<feature type="region of interest" description="Disordered" evidence="1">
    <location>
        <begin position="588"/>
        <end position="610"/>
    </location>
</feature>
<dbReference type="PANTHER" id="PTHR11200:SF275">
    <property type="entry name" value="LD06095P"/>
    <property type="match status" value="1"/>
</dbReference>
<evidence type="ECO:0000259" key="2">
    <source>
        <dbReference type="SMART" id="SM00128"/>
    </source>
</evidence>
<dbReference type="InterPro" id="IPR000300">
    <property type="entry name" value="IPPc"/>
</dbReference>
<dbReference type="InterPro" id="IPR046985">
    <property type="entry name" value="IP5"/>
</dbReference>
<reference evidence="3" key="1">
    <citation type="submission" date="2020-05" db="EMBL/GenBank/DDBJ databases">
        <title>Phylogenomic resolution of chytrid fungi.</title>
        <authorList>
            <person name="Stajich J.E."/>
            <person name="Amses K."/>
            <person name="Simmons R."/>
            <person name="Seto K."/>
            <person name="Myers J."/>
            <person name="Bonds A."/>
            <person name="Quandt C.A."/>
            <person name="Barry K."/>
            <person name="Liu P."/>
            <person name="Grigoriev I."/>
            <person name="Longcore J.E."/>
            <person name="James T.Y."/>
        </authorList>
    </citation>
    <scope>NUCLEOTIDE SEQUENCE</scope>
    <source>
        <strain evidence="3">JEL0476</strain>
    </source>
</reference>
<dbReference type="Proteomes" id="UP001211065">
    <property type="component" value="Unassembled WGS sequence"/>
</dbReference>
<dbReference type="Gene3D" id="3.60.10.10">
    <property type="entry name" value="Endonuclease/exonuclease/phosphatase"/>
    <property type="match status" value="1"/>
</dbReference>
<accession>A0AAD5UAT1</accession>
<feature type="domain" description="Inositol polyphosphate-related phosphatase" evidence="2">
    <location>
        <begin position="13"/>
        <end position="466"/>
    </location>
</feature>
<dbReference type="Pfam" id="PF22669">
    <property type="entry name" value="Exo_endo_phos2"/>
    <property type="match status" value="1"/>
</dbReference>
<dbReference type="InterPro" id="IPR036691">
    <property type="entry name" value="Endo/exonu/phosph_ase_sf"/>
</dbReference>